<evidence type="ECO:0000259" key="6">
    <source>
        <dbReference type="Pfam" id="PF00413"/>
    </source>
</evidence>
<keyword evidence="3" id="KW-0378">Hydrolase</keyword>
<accession>A0A0D1JRU2</accession>
<dbReference type="EMBL" id="JWHU01000042">
    <property type="protein sequence ID" value="KIU19082.1"/>
    <property type="molecule type" value="Genomic_DNA"/>
</dbReference>
<dbReference type="GO" id="GO:0031012">
    <property type="term" value="C:extracellular matrix"/>
    <property type="evidence" value="ECO:0007669"/>
    <property type="project" value="InterPro"/>
</dbReference>
<evidence type="ECO:0000256" key="3">
    <source>
        <dbReference type="ARBA" id="ARBA00022801"/>
    </source>
</evidence>
<evidence type="ECO:0000313" key="7">
    <source>
        <dbReference type="EMBL" id="KIU19082.1"/>
    </source>
</evidence>
<dbReference type="GO" id="GO:0008270">
    <property type="term" value="F:zinc ion binding"/>
    <property type="evidence" value="ECO:0007669"/>
    <property type="project" value="InterPro"/>
</dbReference>
<dbReference type="GO" id="GO:0006508">
    <property type="term" value="P:proteolysis"/>
    <property type="evidence" value="ECO:0007669"/>
    <property type="project" value="UniProtKB-KW"/>
</dbReference>
<reference evidence="7 8" key="1">
    <citation type="journal article" date="2015" name="Microbiology (Mosc.)">
        <title>Genomics of the Weissella cibaria species with an examination of its metabolic traits.</title>
        <authorList>
            <person name="Lynch K.M."/>
            <person name="Lucid A."/>
            <person name="Arendt E.K."/>
            <person name="Sleator R.D."/>
            <person name="Lucey B."/>
            <person name="Coffey A."/>
        </authorList>
    </citation>
    <scope>NUCLEOTIDE SEQUENCE [LARGE SCALE GENOMIC DNA]</scope>
    <source>
        <strain evidence="7 8">MG1</strain>
    </source>
</reference>
<evidence type="ECO:0000256" key="1">
    <source>
        <dbReference type="ARBA" id="ARBA00022670"/>
    </source>
</evidence>
<dbReference type="PATRIC" id="fig|137591.25.peg.2075"/>
<evidence type="ECO:0000313" key="8">
    <source>
        <dbReference type="Proteomes" id="UP000032287"/>
    </source>
</evidence>
<feature type="transmembrane region" description="Helical" evidence="5">
    <location>
        <begin position="220"/>
        <end position="243"/>
    </location>
</feature>
<comment type="caution">
    <text evidence="7">The sequence shown here is derived from an EMBL/GenBank/DDBJ whole genome shotgun (WGS) entry which is preliminary data.</text>
</comment>
<keyword evidence="5" id="KW-0472">Membrane</keyword>
<dbReference type="RefSeq" id="WP_043708035.1">
    <property type="nucleotide sequence ID" value="NZ_JALOCT010000006.1"/>
</dbReference>
<organism evidence="7 8">
    <name type="scientific">Weissella cibaria</name>
    <dbReference type="NCBI Taxonomy" id="137591"/>
    <lineage>
        <taxon>Bacteria</taxon>
        <taxon>Bacillati</taxon>
        <taxon>Bacillota</taxon>
        <taxon>Bacilli</taxon>
        <taxon>Lactobacillales</taxon>
        <taxon>Lactobacillaceae</taxon>
        <taxon>Weissella</taxon>
    </lineage>
</organism>
<dbReference type="Proteomes" id="UP000032287">
    <property type="component" value="Unassembled WGS sequence"/>
</dbReference>
<evidence type="ECO:0000256" key="5">
    <source>
        <dbReference type="SAM" id="Phobius"/>
    </source>
</evidence>
<keyword evidence="2" id="KW-0479">Metal-binding</keyword>
<dbReference type="SUPFAM" id="SSF55486">
    <property type="entry name" value="Metalloproteases ('zincins'), catalytic domain"/>
    <property type="match status" value="1"/>
</dbReference>
<dbReference type="InterPro" id="IPR001818">
    <property type="entry name" value="Pept_M10_metallopeptidase"/>
</dbReference>
<dbReference type="AlphaFoldDB" id="A0A0D1JRU2"/>
<gene>
    <name evidence="7" type="ORF">QX99_02109</name>
</gene>
<sequence length="261" mass="28644" precursor="true">MRFLKGAMLVIATMVVALMVRSHGLVAEAATTYAVDMTGLPAKQQTEAKAVMAIWTNTLQMPTLFSGNPTDPEAVNVTMMWSTDGVASPGADDPLGLTETTTLGDKRTVVITLYQREIERAFAKTAYMKRHDLVVSVWEHELGHALGLQHNTTNEHDIMYPRNLGPTQRITGWDLQNLPFTVKPSVLSDVSDHSSNWLDSQNVSNQMTAWLAIPAKVPSIFYHLIAGLLGMVTIAIVATILLTRRSVVSAEQRAKNFASLK</sequence>
<keyword evidence="5" id="KW-1133">Transmembrane helix</keyword>
<dbReference type="Pfam" id="PF00413">
    <property type="entry name" value="Peptidase_M10"/>
    <property type="match status" value="1"/>
</dbReference>
<evidence type="ECO:0000256" key="4">
    <source>
        <dbReference type="ARBA" id="ARBA00022833"/>
    </source>
</evidence>
<name>A0A0D1JRU2_9LACO</name>
<keyword evidence="1" id="KW-0645">Protease</keyword>
<keyword evidence="5" id="KW-0812">Transmembrane</keyword>
<dbReference type="GO" id="GO:0004222">
    <property type="term" value="F:metalloendopeptidase activity"/>
    <property type="evidence" value="ECO:0007669"/>
    <property type="project" value="InterPro"/>
</dbReference>
<protein>
    <recommendedName>
        <fullName evidence="6">Peptidase M10 metallopeptidase domain-containing protein</fullName>
    </recommendedName>
</protein>
<keyword evidence="8" id="KW-1185">Reference proteome</keyword>
<evidence type="ECO:0000256" key="2">
    <source>
        <dbReference type="ARBA" id="ARBA00022723"/>
    </source>
</evidence>
<keyword evidence="4" id="KW-0862">Zinc</keyword>
<dbReference type="STRING" id="137591.AO080_03295"/>
<feature type="domain" description="Peptidase M10 metallopeptidase" evidence="6">
    <location>
        <begin position="132"/>
        <end position="162"/>
    </location>
</feature>
<proteinExistence type="predicted"/>
<dbReference type="InterPro" id="IPR024079">
    <property type="entry name" value="MetalloPept_cat_dom_sf"/>
</dbReference>
<dbReference type="Gene3D" id="3.40.390.10">
    <property type="entry name" value="Collagenase (Catalytic Domain)"/>
    <property type="match status" value="1"/>
</dbReference>